<dbReference type="InterPro" id="IPR036291">
    <property type="entry name" value="NAD(P)-bd_dom_sf"/>
</dbReference>
<dbReference type="SUPFAM" id="SSF55347">
    <property type="entry name" value="Glyceraldehyde-3-phosphate dehydrogenase-like, C-terminal domain"/>
    <property type="match status" value="1"/>
</dbReference>
<evidence type="ECO:0000313" key="5">
    <source>
        <dbReference type="Proteomes" id="UP000593892"/>
    </source>
</evidence>
<feature type="domain" description="Gfo/Idh/MocA-like oxidoreductase N-terminal" evidence="2">
    <location>
        <begin position="5"/>
        <end position="118"/>
    </location>
</feature>
<keyword evidence="5" id="KW-1185">Reference proteome</keyword>
<dbReference type="PANTHER" id="PTHR43818">
    <property type="entry name" value="BCDNA.GH03377"/>
    <property type="match status" value="1"/>
</dbReference>
<evidence type="ECO:0000313" key="4">
    <source>
        <dbReference type="EMBL" id="QOY89493.1"/>
    </source>
</evidence>
<proteinExistence type="predicted"/>
<dbReference type="Gene3D" id="3.30.360.10">
    <property type="entry name" value="Dihydrodipicolinate Reductase, domain 2"/>
    <property type="match status" value="1"/>
</dbReference>
<dbReference type="SUPFAM" id="SSF51735">
    <property type="entry name" value="NAD(P)-binding Rossmann-fold domains"/>
    <property type="match status" value="1"/>
</dbReference>
<dbReference type="KEGG" id="pfer:IRI77_05955"/>
<dbReference type="InterPro" id="IPR000683">
    <property type="entry name" value="Gfo/Idh/MocA-like_OxRdtase_N"/>
</dbReference>
<dbReference type="GO" id="GO:0016491">
    <property type="term" value="F:oxidoreductase activity"/>
    <property type="evidence" value="ECO:0007669"/>
    <property type="project" value="UniProtKB-KW"/>
</dbReference>
<reference evidence="4 5" key="1">
    <citation type="submission" date="2020-10" db="EMBL/GenBank/DDBJ databases">
        <title>Complete genome sequence of Paludibaculum fermentans P105T, a facultatively anaerobic acidobacterium capable of dissimilatory Fe(III) reduction.</title>
        <authorList>
            <person name="Dedysh S.N."/>
            <person name="Beletsky A.V."/>
            <person name="Kulichevskaya I.S."/>
            <person name="Mardanov A.V."/>
            <person name="Ravin N.V."/>
        </authorList>
    </citation>
    <scope>NUCLEOTIDE SEQUENCE [LARGE SCALE GENOMIC DNA]</scope>
    <source>
        <strain evidence="4 5">P105</strain>
    </source>
</reference>
<dbReference type="InterPro" id="IPR055170">
    <property type="entry name" value="GFO_IDH_MocA-like_dom"/>
</dbReference>
<dbReference type="Gene3D" id="3.40.50.720">
    <property type="entry name" value="NAD(P)-binding Rossmann-like Domain"/>
    <property type="match status" value="1"/>
</dbReference>
<keyword evidence="1" id="KW-0560">Oxidoreductase</keyword>
<dbReference type="EMBL" id="CP063849">
    <property type="protein sequence ID" value="QOY89493.1"/>
    <property type="molecule type" value="Genomic_DNA"/>
</dbReference>
<dbReference type="Proteomes" id="UP000593892">
    <property type="component" value="Chromosome"/>
</dbReference>
<dbReference type="InterPro" id="IPR050463">
    <property type="entry name" value="Gfo/Idh/MocA_oxidrdct_glycsds"/>
</dbReference>
<dbReference type="PANTHER" id="PTHR43818:SF11">
    <property type="entry name" value="BCDNA.GH03377"/>
    <property type="match status" value="1"/>
</dbReference>
<dbReference type="Pfam" id="PF22725">
    <property type="entry name" value="GFO_IDH_MocA_C3"/>
    <property type="match status" value="1"/>
</dbReference>
<dbReference type="Pfam" id="PF01408">
    <property type="entry name" value="GFO_IDH_MocA"/>
    <property type="match status" value="1"/>
</dbReference>
<gene>
    <name evidence="4" type="ORF">IRI77_05955</name>
</gene>
<sequence>MPKTVRIAMLGSGFVAGFYMQGLANVNGQEVVVNFSLDKKRAKKFAATWNIPEHTTNLAKLIERDDIDLYIIALPNDAHMPVSVLLSQAGRNQVCTKPLARTPEEAGRMLKAAVESDKLHGYAETEVFAPAVVKARQTIESGGIGKVLWVRSRESHSGPHSAHFWDIERTGGGAMNDLACHCIEAARYFHGKENAIVEVMAWGDTLVHSKKTKGEDNALLVLKFSSGGIAHCEMSWTCKGGLDLRNEIHGSEGSIFTDVTRGTPISSFVSQPAGYVVEKADIDFGWTRPLPEEAFTYGYQAEMRHFVECVRDGVEPRETYVDGYAVNCVLDAGYQSMASKRWVKVKY</sequence>
<dbReference type="AlphaFoldDB" id="A0A7S7NTF0"/>
<name>A0A7S7NTF0_PALFE</name>
<dbReference type="GO" id="GO:0000166">
    <property type="term" value="F:nucleotide binding"/>
    <property type="evidence" value="ECO:0007669"/>
    <property type="project" value="InterPro"/>
</dbReference>
<dbReference type="RefSeq" id="WP_194451155.1">
    <property type="nucleotide sequence ID" value="NZ_CP063849.1"/>
</dbReference>
<evidence type="ECO:0000259" key="3">
    <source>
        <dbReference type="Pfam" id="PF22725"/>
    </source>
</evidence>
<feature type="domain" description="GFO/IDH/MocA-like oxidoreductase" evidence="3">
    <location>
        <begin position="133"/>
        <end position="255"/>
    </location>
</feature>
<organism evidence="4 5">
    <name type="scientific">Paludibaculum fermentans</name>
    <dbReference type="NCBI Taxonomy" id="1473598"/>
    <lineage>
        <taxon>Bacteria</taxon>
        <taxon>Pseudomonadati</taxon>
        <taxon>Acidobacteriota</taxon>
        <taxon>Terriglobia</taxon>
        <taxon>Bryobacterales</taxon>
        <taxon>Bryobacteraceae</taxon>
        <taxon>Paludibaculum</taxon>
    </lineage>
</organism>
<protein>
    <submittedName>
        <fullName evidence="4">Gfo/Idh/MocA family oxidoreductase</fullName>
    </submittedName>
</protein>
<evidence type="ECO:0000256" key="1">
    <source>
        <dbReference type="ARBA" id="ARBA00023002"/>
    </source>
</evidence>
<accession>A0A7S7NTF0</accession>
<evidence type="ECO:0000259" key="2">
    <source>
        <dbReference type="Pfam" id="PF01408"/>
    </source>
</evidence>